<name>A0A0K1PMP5_9BACT</name>
<dbReference type="KEGG" id="llu:AKJ09_01469"/>
<feature type="signal peptide" evidence="1">
    <location>
        <begin position="1"/>
        <end position="20"/>
    </location>
</feature>
<accession>A0A0K1PMP5</accession>
<evidence type="ECO:0008006" key="4">
    <source>
        <dbReference type="Google" id="ProtNLM"/>
    </source>
</evidence>
<sequence>MTLALALVLAPLLLATSATSPTASTASAVPGPPPTSSPPASNLVFAEALGNGLLYSIDYERMVDAWNLGFRAGFSFFTYGVSSYGGSGNLTLVSAPLVASWYYGPKSHKLQLGLGATILYLGGSSDSQGTEFAGDRAGLGVAATGVVGYRFVPRDGGFSFGLGFTPLVRTSSFLAWGGANVGYAF</sequence>
<evidence type="ECO:0000256" key="1">
    <source>
        <dbReference type="SAM" id="SignalP"/>
    </source>
</evidence>
<dbReference type="Proteomes" id="UP000064967">
    <property type="component" value="Chromosome"/>
</dbReference>
<proteinExistence type="predicted"/>
<gene>
    <name evidence="2" type="ORF">AKJ09_01469</name>
</gene>
<organism evidence="2 3">
    <name type="scientific">Labilithrix luteola</name>
    <dbReference type="NCBI Taxonomy" id="1391654"/>
    <lineage>
        <taxon>Bacteria</taxon>
        <taxon>Pseudomonadati</taxon>
        <taxon>Myxococcota</taxon>
        <taxon>Polyangia</taxon>
        <taxon>Polyangiales</taxon>
        <taxon>Labilitrichaceae</taxon>
        <taxon>Labilithrix</taxon>
    </lineage>
</organism>
<keyword evidence="3" id="KW-1185">Reference proteome</keyword>
<feature type="chain" id="PRO_5005466013" description="Outer membrane protein beta-barrel domain-containing protein" evidence="1">
    <location>
        <begin position="21"/>
        <end position="185"/>
    </location>
</feature>
<dbReference type="EMBL" id="CP012333">
    <property type="protein sequence ID" value="AKU94805.1"/>
    <property type="molecule type" value="Genomic_DNA"/>
</dbReference>
<reference evidence="2 3" key="1">
    <citation type="submission" date="2015-08" db="EMBL/GenBank/DDBJ databases">
        <authorList>
            <person name="Babu N.S."/>
            <person name="Beckwith C.J."/>
            <person name="Beseler K.G."/>
            <person name="Brison A."/>
            <person name="Carone J.V."/>
            <person name="Caskin T.P."/>
            <person name="Diamond M."/>
            <person name="Durham M.E."/>
            <person name="Foxe J.M."/>
            <person name="Go M."/>
            <person name="Henderson B.A."/>
            <person name="Jones I.B."/>
            <person name="McGettigan J.A."/>
            <person name="Micheletti S.J."/>
            <person name="Nasrallah M.E."/>
            <person name="Ortiz D."/>
            <person name="Piller C.R."/>
            <person name="Privatt S.R."/>
            <person name="Schneider S.L."/>
            <person name="Sharp S."/>
            <person name="Smith T.C."/>
            <person name="Stanton J.D."/>
            <person name="Ullery H.E."/>
            <person name="Wilson R.J."/>
            <person name="Serrano M.G."/>
            <person name="Buck G."/>
            <person name="Lee V."/>
            <person name="Wang Y."/>
            <person name="Carvalho R."/>
            <person name="Voegtly L."/>
            <person name="Shi R."/>
            <person name="Duckworth R."/>
            <person name="Johnson A."/>
            <person name="Loviza R."/>
            <person name="Walstead R."/>
            <person name="Shah Z."/>
            <person name="Kiflezghi M."/>
            <person name="Wade K."/>
            <person name="Ball S.L."/>
            <person name="Bradley K.W."/>
            <person name="Asai D.J."/>
            <person name="Bowman C.A."/>
            <person name="Russell D.A."/>
            <person name="Pope W.H."/>
            <person name="Jacobs-Sera D."/>
            <person name="Hendrix R.W."/>
            <person name="Hatfull G.F."/>
        </authorList>
    </citation>
    <scope>NUCLEOTIDE SEQUENCE [LARGE SCALE GENOMIC DNA]</scope>
    <source>
        <strain evidence="2 3">DSM 27648</strain>
    </source>
</reference>
<protein>
    <recommendedName>
        <fullName evidence="4">Outer membrane protein beta-barrel domain-containing protein</fullName>
    </recommendedName>
</protein>
<dbReference type="RefSeq" id="WP_146646353.1">
    <property type="nucleotide sequence ID" value="NZ_CP012333.1"/>
</dbReference>
<evidence type="ECO:0000313" key="2">
    <source>
        <dbReference type="EMBL" id="AKU94805.1"/>
    </source>
</evidence>
<dbReference type="OrthoDB" id="966005at2"/>
<dbReference type="STRING" id="1391654.AKJ09_01469"/>
<dbReference type="AlphaFoldDB" id="A0A0K1PMP5"/>
<evidence type="ECO:0000313" key="3">
    <source>
        <dbReference type="Proteomes" id="UP000064967"/>
    </source>
</evidence>
<keyword evidence="1" id="KW-0732">Signal</keyword>